<dbReference type="CDD" id="cd00191">
    <property type="entry name" value="TY"/>
    <property type="match status" value="1"/>
</dbReference>
<keyword evidence="2" id="KW-0964">Secreted</keyword>
<evidence type="ECO:0000256" key="3">
    <source>
        <dbReference type="ARBA" id="ARBA00022729"/>
    </source>
</evidence>
<dbReference type="InterPro" id="IPR019577">
    <property type="entry name" value="SPARC/Testican_Ca-bd-dom"/>
</dbReference>
<dbReference type="Proteomes" id="UP000829999">
    <property type="component" value="Chromosome 29"/>
</dbReference>
<evidence type="ECO:0000256" key="9">
    <source>
        <dbReference type="SAM" id="MobiDB-lite"/>
    </source>
</evidence>
<accession>A0A9R0D409</accession>
<evidence type="ECO:0000256" key="8">
    <source>
        <dbReference type="PROSITE-ProRule" id="PRU00500"/>
    </source>
</evidence>
<dbReference type="SUPFAM" id="SSF100895">
    <property type="entry name" value="Kazal-type serine protease inhibitors"/>
    <property type="match status" value="1"/>
</dbReference>
<dbReference type="Gene3D" id="3.30.60.30">
    <property type="match status" value="1"/>
</dbReference>
<dbReference type="SUPFAM" id="SSF57610">
    <property type="entry name" value="Thyroglobulin type-1 domain"/>
    <property type="match status" value="1"/>
</dbReference>
<dbReference type="Pfam" id="PF00086">
    <property type="entry name" value="Thyroglobulin_1"/>
    <property type="match status" value="1"/>
</dbReference>
<dbReference type="Pfam" id="PF07648">
    <property type="entry name" value="Kazal_2"/>
    <property type="match status" value="1"/>
</dbReference>
<gene>
    <name evidence="15" type="primary">LOC118268520</name>
</gene>
<feature type="region of interest" description="Disordered" evidence="9">
    <location>
        <begin position="29"/>
        <end position="49"/>
    </location>
</feature>
<dbReference type="PROSITE" id="PS51162">
    <property type="entry name" value="THYROGLOBULIN_1_2"/>
    <property type="match status" value="1"/>
</dbReference>
<dbReference type="InterPro" id="IPR002350">
    <property type="entry name" value="Kazal_dom"/>
</dbReference>
<sequence length="480" mass="50980">MRSFVRAATLAALLALAAAAARRSDQDFEFDDDTDAAGPGGGAHSRRPSRYVYDPHNSLCRSLVCKKREVCVLRDAFTALCATKKDILRRGDVLVAASSAGGAWEGDARDAGDWERDDNSDDDVFYDTSAHDADVDPDLDTEDAKRCVGCGGRARAQFLCGSDNRTYSSLCRLDLHNCVRRGARPVRLACRGFCPCAPGAATRASGAAGRTSGAASRASGAVPRAPRRRARLRSRPDHYDDWRRRKSEASHNEVLPERQTRRRLSQGSEGCALDKMANRLLDWFSVLMDEAGATAPPADGFPRDCKPEVRWMFAHLDTDGDGLLSAANLYALRHDERERCLRPFLASCGGGGAGAGAGGVSRAEWCRCLRRAARPCLALARAHAGGAAAGGYVPACDARGFYRPRQCHAALAVCWCVDPHGQELPGSRTKGAPACPGEKSSEGVEGVEGAEGGEGGQGVDSGAPADDEDGAGSGDAELHF</sequence>
<dbReference type="InterPro" id="IPR036857">
    <property type="entry name" value="Thyroglobulin_1_sf"/>
</dbReference>
<feature type="region of interest" description="Disordered" evidence="9">
    <location>
        <begin position="204"/>
        <end position="267"/>
    </location>
</feature>
<evidence type="ECO:0000259" key="11">
    <source>
        <dbReference type="PROSITE" id="PS50222"/>
    </source>
</evidence>
<evidence type="ECO:0000256" key="6">
    <source>
        <dbReference type="ARBA" id="ARBA00023180"/>
    </source>
</evidence>
<dbReference type="RefSeq" id="XP_035438947.2">
    <property type="nucleotide sequence ID" value="XM_035583054.2"/>
</dbReference>
<evidence type="ECO:0000256" key="10">
    <source>
        <dbReference type="SAM" id="SignalP"/>
    </source>
</evidence>
<dbReference type="GO" id="GO:0005518">
    <property type="term" value="F:collagen binding"/>
    <property type="evidence" value="ECO:0007669"/>
    <property type="project" value="TreeGrafter"/>
</dbReference>
<dbReference type="GeneID" id="118268520"/>
<dbReference type="PROSITE" id="PS51465">
    <property type="entry name" value="KAZAL_2"/>
    <property type="match status" value="1"/>
</dbReference>
<keyword evidence="14" id="KW-1185">Reference proteome</keyword>
<dbReference type="InterPro" id="IPR000716">
    <property type="entry name" value="Thyroglobulin_1"/>
</dbReference>
<feature type="domain" description="EF-hand" evidence="11">
    <location>
        <begin position="304"/>
        <end position="339"/>
    </location>
</feature>
<evidence type="ECO:0000259" key="12">
    <source>
        <dbReference type="PROSITE" id="PS51162"/>
    </source>
</evidence>
<dbReference type="InterPro" id="IPR036058">
    <property type="entry name" value="Kazal_dom_sf"/>
</dbReference>
<evidence type="ECO:0000256" key="7">
    <source>
        <dbReference type="ARBA" id="ARBA00023207"/>
    </source>
</evidence>
<keyword evidence="4" id="KW-0654">Proteoglycan</keyword>
<dbReference type="OrthoDB" id="8875634at2759"/>
<feature type="domain" description="Thyroglobulin type-1" evidence="12">
    <location>
        <begin position="363"/>
        <end position="435"/>
    </location>
</feature>
<dbReference type="InterPro" id="IPR011992">
    <property type="entry name" value="EF-hand-dom_pair"/>
</dbReference>
<keyword evidence="3 10" id="KW-0732">Signal</keyword>
<evidence type="ECO:0000256" key="1">
    <source>
        <dbReference type="ARBA" id="ARBA00004613"/>
    </source>
</evidence>
<protein>
    <submittedName>
        <fullName evidence="15">LOW QUALITY PROTEIN: proteoglycan Cow</fullName>
    </submittedName>
</protein>
<organism evidence="14 15">
    <name type="scientific">Spodoptera frugiperda</name>
    <name type="common">Fall armyworm</name>
    <dbReference type="NCBI Taxonomy" id="7108"/>
    <lineage>
        <taxon>Eukaryota</taxon>
        <taxon>Metazoa</taxon>
        <taxon>Ecdysozoa</taxon>
        <taxon>Arthropoda</taxon>
        <taxon>Hexapoda</taxon>
        <taxon>Insecta</taxon>
        <taxon>Pterygota</taxon>
        <taxon>Neoptera</taxon>
        <taxon>Endopterygota</taxon>
        <taxon>Lepidoptera</taxon>
        <taxon>Glossata</taxon>
        <taxon>Ditrysia</taxon>
        <taxon>Noctuoidea</taxon>
        <taxon>Noctuidae</taxon>
        <taxon>Amphipyrinae</taxon>
        <taxon>Spodoptera</taxon>
    </lineage>
</organism>
<dbReference type="InterPro" id="IPR002048">
    <property type="entry name" value="EF_hand_dom"/>
</dbReference>
<dbReference type="AlphaFoldDB" id="A0A9R0D409"/>
<dbReference type="SUPFAM" id="SSF47473">
    <property type="entry name" value="EF-hand"/>
    <property type="match status" value="1"/>
</dbReference>
<reference evidence="15" key="1">
    <citation type="submission" date="2025-08" db="UniProtKB">
        <authorList>
            <consortium name="RefSeq"/>
        </authorList>
    </citation>
    <scope>IDENTIFICATION</scope>
    <source>
        <tissue evidence="15">Whole larval tissue</tissue>
    </source>
</reference>
<feature type="chain" id="PRO_5040233408" evidence="10">
    <location>
        <begin position="20"/>
        <end position="480"/>
    </location>
</feature>
<feature type="compositionally biased region" description="Gly residues" evidence="9">
    <location>
        <begin position="449"/>
        <end position="459"/>
    </location>
</feature>
<evidence type="ECO:0000256" key="4">
    <source>
        <dbReference type="ARBA" id="ARBA00022974"/>
    </source>
</evidence>
<name>A0A9R0D409_SPOFR</name>
<dbReference type="PANTHER" id="PTHR13866:SF30">
    <property type="match status" value="1"/>
</dbReference>
<keyword evidence="7" id="KW-0357">Heparan sulfate</keyword>
<dbReference type="PROSITE" id="PS50222">
    <property type="entry name" value="EF_HAND_2"/>
    <property type="match status" value="1"/>
</dbReference>
<keyword evidence="5 8" id="KW-1015">Disulfide bond</keyword>
<comment type="caution">
    <text evidence="8">Lacks conserved residue(s) required for the propagation of feature annotation.</text>
</comment>
<proteinExistence type="predicted"/>
<dbReference type="Gene3D" id="4.10.800.10">
    <property type="entry name" value="Thyroglobulin type-1"/>
    <property type="match status" value="1"/>
</dbReference>
<feature type="disulfide bond" evidence="8">
    <location>
        <begin position="407"/>
        <end position="414"/>
    </location>
</feature>
<dbReference type="CDD" id="cd00104">
    <property type="entry name" value="KAZAL_FS"/>
    <property type="match status" value="1"/>
</dbReference>
<feature type="domain" description="Kazal-like" evidence="13">
    <location>
        <begin position="141"/>
        <end position="195"/>
    </location>
</feature>
<evidence type="ECO:0000313" key="14">
    <source>
        <dbReference type="Proteomes" id="UP000829999"/>
    </source>
</evidence>
<dbReference type="GO" id="GO:0005615">
    <property type="term" value="C:extracellular space"/>
    <property type="evidence" value="ECO:0007669"/>
    <property type="project" value="TreeGrafter"/>
</dbReference>
<keyword evidence="6" id="KW-0325">Glycoprotein</keyword>
<dbReference type="Gene3D" id="1.10.238.10">
    <property type="entry name" value="EF-hand"/>
    <property type="match status" value="1"/>
</dbReference>
<feature type="signal peptide" evidence="10">
    <location>
        <begin position="1"/>
        <end position="19"/>
    </location>
</feature>
<dbReference type="SMART" id="SM00211">
    <property type="entry name" value="TY"/>
    <property type="match status" value="1"/>
</dbReference>
<comment type="subcellular location">
    <subcellularLocation>
        <location evidence="1">Secreted</location>
    </subcellularLocation>
</comment>
<feature type="compositionally biased region" description="Basic and acidic residues" evidence="9">
    <location>
        <begin position="234"/>
        <end position="259"/>
    </location>
</feature>
<dbReference type="GO" id="GO:0005509">
    <property type="term" value="F:calcium ion binding"/>
    <property type="evidence" value="ECO:0007669"/>
    <property type="project" value="InterPro"/>
</dbReference>
<feature type="region of interest" description="Disordered" evidence="9">
    <location>
        <begin position="427"/>
        <end position="480"/>
    </location>
</feature>
<dbReference type="CTD" id="42733"/>
<dbReference type="PANTHER" id="PTHR13866">
    <property type="entry name" value="SPARC OSTEONECTIN"/>
    <property type="match status" value="1"/>
</dbReference>
<evidence type="ECO:0000256" key="2">
    <source>
        <dbReference type="ARBA" id="ARBA00022525"/>
    </source>
</evidence>
<evidence type="ECO:0000313" key="15">
    <source>
        <dbReference type="RefSeq" id="XP_035438947.2"/>
    </source>
</evidence>
<dbReference type="PROSITE" id="PS00484">
    <property type="entry name" value="THYROGLOBULIN_1_1"/>
    <property type="match status" value="1"/>
</dbReference>
<dbReference type="GO" id="GO:0050840">
    <property type="term" value="F:extracellular matrix binding"/>
    <property type="evidence" value="ECO:0007669"/>
    <property type="project" value="TreeGrafter"/>
</dbReference>
<dbReference type="Pfam" id="PF10591">
    <property type="entry name" value="SPARC_Ca_bdg"/>
    <property type="match status" value="1"/>
</dbReference>
<evidence type="ECO:0000256" key="5">
    <source>
        <dbReference type="ARBA" id="ARBA00023157"/>
    </source>
</evidence>
<evidence type="ECO:0000259" key="13">
    <source>
        <dbReference type="PROSITE" id="PS51465"/>
    </source>
</evidence>
<feature type="compositionally biased region" description="Low complexity" evidence="9">
    <location>
        <begin position="204"/>
        <end position="224"/>
    </location>
</feature>